<dbReference type="GeneID" id="85315698"/>
<evidence type="ECO:0000313" key="5">
    <source>
        <dbReference type="Proteomes" id="UP001244011"/>
    </source>
</evidence>
<dbReference type="SMART" id="SM00028">
    <property type="entry name" value="TPR"/>
    <property type="match status" value="2"/>
</dbReference>
<dbReference type="InterPro" id="IPR046341">
    <property type="entry name" value="SET_dom_sf"/>
</dbReference>
<dbReference type="RefSeq" id="XP_060280956.1">
    <property type="nucleotide sequence ID" value="XM_060432511.1"/>
</dbReference>
<dbReference type="PROSITE" id="PS50280">
    <property type="entry name" value="SET"/>
    <property type="match status" value="1"/>
</dbReference>
<dbReference type="AlphaFoldDB" id="A0AAJ0FIU2"/>
<feature type="region of interest" description="Disordered" evidence="2">
    <location>
        <begin position="20"/>
        <end position="46"/>
    </location>
</feature>
<dbReference type="SMART" id="SM00317">
    <property type="entry name" value="SET"/>
    <property type="match status" value="1"/>
</dbReference>
<proteinExistence type="predicted"/>
<dbReference type="InterPro" id="IPR001214">
    <property type="entry name" value="SET_dom"/>
</dbReference>
<dbReference type="Proteomes" id="UP001244011">
    <property type="component" value="Unassembled WGS sequence"/>
</dbReference>
<gene>
    <name evidence="4" type="ORF">QBC33DRAFT_612799</name>
</gene>
<dbReference type="SUPFAM" id="SSF82199">
    <property type="entry name" value="SET domain"/>
    <property type="match status" value="1"/>
</dbReference>
<dbReference type="Gene3D" id="2.170.270.10">
    <property type="entry name" value="SET domain"/>
    <property type="match status" value="1"/>
</dbReference>
<evidence type="ECO:0000259" key="3">
    <source>
        <dbReference type="PROSITE" id="PS50280"/>
    </source>
</evidence>
<evidence type="ECO:0000313" key="4">
    <source>
        <dbReference type="EMBL" id="KAK1764743.1"/>
    </source>
</evidence>
<organism evidence="4 5">
    <name type="scientific">Phialemonium atrogriseum</name>
    <dbReference type="NCBI Taxonomy" id="1093897"/>
    <lineage>
        <taxon>Eukaryota</taxon>
        <taxon>Fungi</taxon>
        <taxon>Dikarya</taxon>
        <taxon>Ascomycota</taxon>
        <taxon>Pezizomycotina</taxon>
        <taxon>Sordariomycetes</taxon>
        <taxon>Sordariomycetidae</taxon>
        <taxon>Cephalothecales</taxon>
        <taxon>Cephalothecaceae</taxon>
        <taxon>Phialemonium</taxon>
    </lineage>
</organism>
<dbReference type="InterPro" id="IPR019734">
    <property type="entry name" value="TPR_rpt"/>
</dbReference>
<dbReference type="PROSITE" id="PS50005">
    <property type="entry name" value="TPR"/>
    <property type="match status" value="1"/>
</dbReference>
<dbReference type="InterPro" id="IPR053209">
    <property type="entry name" value="Gramillin-biosynth_MTr"/>
</dbReference>
<dbReference type="PANTHER" id="PTHR47643:SF2">
    <property type="entry name" value="TPR DOMAIN PROTEIN (AFU_ORTHOLOGUE AFUA_5G12710)"/>
    <property type="match status" value="1"/>
</dbReference>
<dbReference type="PANTHER" id="PTHR47643">
    <property type="entry name" value="TPR DOMAIN PROTEIN (AFU_ORTHOLOGUE AFUA_5G12710)"/>
    <property type="match status" value="1"/>
</dbReference>
<protein>
    <submittedName>
        <fullName evidence="4">SET domain-containing protein</fullName>
    </submittedName>
</protein>
<accession>A0AAJ0FIU2</accession>
<feature type="repeat" description="TPR" evidence="1">
    <location>
        <begin position="247"/>
        <end position="280"/>
    </location>
</feature>
<reference evidence="4" key="1">
    <citation type="submission" date="2023-06" db="EMBL/GenBank/DDBJ databases">
        <title>Genome-scale phylogeny and comparative genomics of the fungal order Sordariales.</title>
        <authorList>
            <consortium name="Lawrence Berkeley National Laboratory"/>
            <person name="Hensen N."/>
            <person name="Bonometti L."/>
            <person name="Westerberg I."/>
            <person name="Brannstrom I.O."/>
            <person name="Guillou S."/>
            <person name="Cros-Aarteil S."/>
            <person name="Calhoun S."/>
            <person name="Haridas S."/>
            <person name="Kuo A."/>
            <person name="Mondo S."/>
            <person name="Pangilinan J."/>
            <person name="Riley R."/>
            <person name="Labutti K."/>
            <person name="Andreopoulos B."/>
            <person name="Lipzen A."/>
            <person name="Chen C."/>
            <person name="Yanf M."/>
            <person name="Daum C."/>
            <person name="Ng V."/>
            <person name="Clum A."/>
            <person name="Steindorff A."/>
            <person name="Ohm R."/>
            <person name="Martin F."/>
            <person name="Silar P."/>
            <person name="Natvig D."/>
            <person name="Lalanne C."/>
            <person name="Gautier V."/>
            <person name="Ament-Velasquez S.L."/>
            <person name="Kruys A."/>
            <person name="Hutchinson M.I."/>
            <person name="Powell A.J."/>
            <person name="Barry K."/>
            <person name="Miller A.N."/>
            <person name="Grigoriev I.V."/>
            <person name="Debuchy R."/>
            <person name="Gladieux P."/>
            <person name="Thoren M.H."/>
            <person name="Johannesson H."/>
        </authorList>
    </citation>
    <scope>NUCLEOTIDE SEQUENCE</scope>
    <source>
        <strain evidence="4">8032-3</strain>
    </source>
</reference>
<dbReference type="Gene3D" id="1.25.40.10">
    <property type="entry name" value="Tetratricopeptide repeat domain"/>
    <property type="match status" value="1"/>
</dbReference>
<comment type="caution">
    <text evidence="4">The sequence shown here is derived from an EMBL/GenBank/DDBJ whole genome shotgun (WGS) entry which is preliminary data.</text>
</comment>
<dbReference type="SUPFAM" id="SSF48452">
    <property type="entry name" value="TPR-like"/>
    <property type="match status" value="1"/>
</dbReference>
<dbReference type="CDD" id="cd20071">
    <property type="entry name" value="SET_SMYD"/>
    <property type="match status" value="1"/>
</dbReference>
<feature type="domain" description="SET" evidence="3">
    <location>
        <begin position="325"/>
        <end position="494"/>
    </location>
</feature>
<evidence type="ECO:0000256" key="2">
    <source>
        <dbReference type="SAM" id="MobiDB-lite"/>
    </source>
</evidence>
<keyword evidence="5" id="KW-1185">Reference proteome</keyword>
<sequence length="702" mass="77441">MAETLTGKLPPRRLTREELAKTHRSHLKKQDLSPLNAPRPVKQPVLSRKYAASTRSIRDLEIIPLTKLSVETHHRGQGIIVKVISPPFLGAGAISLVQDEFGNADKLATYNHSDSSILSGVPEGCVVAVKEPYYRQNGKDDDYMICVDHPSDVILLRFNDPIIPEPLRMGPLLKSADEWRMMGDKAFIERDFPTAVFCYTEALDASEDQSFKAGVFAKRAGTNLVLGRYDAAKADALESRTEGRSDWKAQYTAGRAAYGLCEYSTARAHFEAALELDPSAAGPKRELTRCLARVHEEATGDYDFAAMAASLSPTNVHVDCASFLSNTRVAESTLHGNGLFATRDLRAGDLVFTEKATFMPNQYEPARASAALYATMVHQLYDNPSLAASVLPLYDGGQERSGAEGAVVDGVPVVDVFVLEGIRTKNCFSSPLLTLDDTKPSTPAGRMAKGLWVHASYMNHSCVPNTNRAFIGDVLVSRATRPIAAGEELFQSYVPVKALPETRQAQYREAWGFECRCPLCEGDRASPAATWARRKDVLTGIEKVRHKKRPAPGGPGGNGFIPDTAIRTVERLLRQLEDLHEPAVYARLPRLTLIFACDYLVEAHAGRRNHAKVVRFGRKLLRNFGFPVPDEEDGAEWDPRGLYTDEKMTPLMTIHVVRALRTLDEAYRALGQAELASRCDEAARFGYMLITGYESDVAKLDE</sequence>
<dbReference type="EMBL" id="MU839018">
    <property type="protein sequence ID" value="KAK1764743.1"/>
    <property type="molecule type" value="Genomic_DNA"/>
</dbReference>
<keyword evidence="1" id="KW-0802">TPR repeat</keyword>
<dbReference type="InterPro" id="IPR011990">
    <property type="entry name" value="TPR-like_helical_dom_sf"/>
</dbReference>
<dbReference type="Pfam" id="PF00856">
    <property type="entry name" value="SET"/>
    <property type="match status" value="1"/>
</dbReference>
<name>A0AAJ0FIU2_9PEZI</name>
<evidence type="ECO:0000256" key="1">
    <source>
        <dbReference type="PROSITE-ProRule" id="PRU00339"/>
    </source>
</evidence>